<dbReference type="InterPro" id="IPR015424">
    <property type="entry name" value="PyrdxlP-dep_Trfase"/>
</dbReference>
<dbReference type="EMBL" id="JBHSCR010000014">
    <property type="protein sequence ID" value="MFC4348752.1"/>
    <property type="molecule type" value="Genomic_DNA"/>
</dbReference>
<keyword evidence="2" id="KW-0663">Pyridoxal phosphate</keyword>
<dbReference type="SUPFAM" id="SSF46785">
    <property type="entry name" value="Winged helix' DNA-binding domain"/>
    <property type="match status" value="1"/>
</dbReference>
<comment type="similarity">
    <text evidence="1">In the C-terminal section; belongs to the class-I pyridoxal-phosphate-dependent aminotransferase family.</text>
</comment>
<dbReference type="SMART" id="SM00345">
    <property type="entry name" value="HTH_GNTR"/>
    <property type="match status" value="1"/>
</dbReference>
<dbReference type="Gene3D" id="3.40.640.10">
    <property type="entry name" value="Type I PLP-dependent aspartate aminotransferase-like (Major domain)"/>
    <property type="match status" value="1"/>
</dbReference>
<keyword evidence="8" id="KW-0032">Aminotransferase</keyword>
<dbReference type="CDD" id="cd07377">
    <property type="entry name" value="WHTH_GntR"/>
    <property type="match status" value="1"/>
</dbReference>
<gene>
    <name evidence="8" type="ORF">ACFO5Q_12940</name>
</gene>
<feature type="domain" description="HTH gntR-type" evidence="7">
    <location>
        <begin position="33"/>
        <end position="101"/>
    </location>
</feature>
<evidence type="ECO:0000256" key="5">
    <source>
        <dbReference type="ARBA" id="ARBA00023163"/>
    </source>
</evidence>
<dbReference type="InterPro" id="IPR036390">
    <property type="entry name" value="WH_DNA-bd_sf"/>
</dbReference>
<reference evidence="9" key="1">
    <citation type="journal article" date="2019" name="Int. J. Syst. Evol. Microbiol.">
        <title>The Global Catalogue of Microorganisms (GCM) 10K type strain sequencing project: providing services to taxonomists for standard genome sequencing and annotation.</title>
        <authorList>
            <consortium name="The Broad Institute Genomics Platform"/>
            <consortium name="The Broad Institute Genome Sequencing Center for Infectious Disease"/>
            <person name="Wu L."/>
            <person name="Ma J."/>
        </authorList>
    </citation>
    <scope>NUCLEOTIDE SEQUENCE [LARGE SCALE GENOMIC DNA]</scope>
    <source>
        <strain evidence="9">CGMCC 1.15304</strain>
    </source>
</reference>
<sequence length="489" mass="53674">MSGQINAGANARRRTDRMVETLLTPGLNPESDTPLNEQLMLLLQDAILKGHLHAGDRLPASRAMATRLSLSRNTVLAAYDQLMAEGYLESRVGAGTFVSSDLPDHYLTVGDSPKAQTDRPSGRAKRPLSGMPALDQFPFALWARIAGRVWRHAGTSELEHNDPAGYRPLREAIASYLQTARGVLADADQIMITTGLQQGLKFVAESIIPHDRTLILEDPGYPGILRTAESLPHKVAFTQVDNSGAVVPARSREAPGMLLVTPSRHYPLGSTMPVSRRLELLEWARETGAYILEDDYDSEFRYGGRPVQSLQGLDGGRHVIYGGSFSKSLFLSLRIGYLVLPPSMASRVIRHREQTESFPPLSDQMILERFIADGHFARHLRRLRSIHKERLQCFFDTASECLAPYFTLLPTDAGLHVVGLAAPSLAHMDDRKLAAAAHRAGLGAVPLSASYSHAKPQKGLLFGFANMAEADMPARLAQFARELDEITGF</sequence>
<evidence type="ECO:0000256" key="3">
    <source>
        <dbReference type="ARBA" id="ARBA00023015"/>
    </source>
</evidence>
<keyword evidence="5" id="KW-0804">Transcription</keyword>
<dbReference type="InterPro" id="IPR036388">
    <property type="entry name" value="WH-like_DNA-bd_sf"/>
</dbReference>
<dbReference type="PRINTS" id="PR00035">
    <property type="entry name" value="HTHGNTR"/>
</dbReference>
<dbReference type="RefSeq" id="WP_068143275.1">
    <property type="nucleotide sequence ID" value="NZ_JBHSCR010000014.1"/>
</dbReference>
<evidence type="ECO:0000256" key="4">
    <source>
        <dbReference type="ARBA" id="ARBA00023125"/>
    </source>
</evidence>
<dbReference type="InterPro" id="IPR051446">
    <property type="entry name" value="HTH_trans_reg/aminotransferase"/>
</dbReference>
<dbReference type="Pfam" id="PF00155">
    <property type="entry name" value="Aminotran_1_2"/>
    <property type="match status" value="1"/>
</dbReference>
<dbReference type="InterPro" id="IPR004839">
    <property type="entry name" value="Aminotransferase_I/II_large"/>
</dbReference>
<feature type="region of interest" description="Disordered" evidence="6">
    <location>
        <begin position="108"/>
        <end position="128"/>
    </location>
</feature>
<evidence type="ECO:0000313" key="8">
    <source>
        <dbReference type="EMBL" id="MFC4348752.1"/>
    </source>
</evidence>
<evidence type="ECO:0000313" key="9">
    <source>
        <dbReference type="Proteomes" id="UP001595776"/>
    </source>
</evidence>
<organism evidence="8 9">
    <name type="scientific">Kordiimonas lipolytica</name>
    <dbReference type="NCBI Taxonomy" id="1662421"/>
    <lineage>
        <taxon>Bacteria</taxon>
        <taxon>Pseudomonadati</taxon>
        <taxon>Pseudomonadota</taxon>
        <taxon>Alphaproteobacteria</taxon>
        <taxon>Kordiimonadales</taxon>
        <taxon>Kordiimonadaceae</taxon>
        <taxon>Kordiimonas</taxon>
    </lineage>
</organism>
<evidence type="ECO:0000259" key="7">
    <source>
        <dbReference type="PROSITE" id="PS50949"/>
    </source>
</evidence>
<dbReference type="PROSITE" id="PS50949">
    <property type="entry name" value="HTH_GNTR"/>
    <property type="match status" value="1"/>
</dbReference>
<dbReference type="Gene3D" id="1.10.10.10">
    <property type="entry name" value="Winged helix-like DNA-binding domain superfamily/Winged helix DNA-binding domain"/>
    <property type="match status" value="1"/>
</dbReference>
<accession>A0ABV8UC31</accession>
<comment type="caution">
    <text evidence="8">The sequence shown here is derived from an EMBL/GenBank/DDBJ whole genome shotgun (WGS) entry which is preliminary data.</text>
</comment>
<keyword evidence="3" id="KW-0805">Transcription regulation</keyword>
<dbReference type="PANTHER" id="PTHR46577:SF1">
    <property type="entry name" value="HTH-TYPE TRANSCRIPTIONAL REGULATORY PROTEIN GABR"/>
    <property type="match status" value="1"/>
</dbReference>
<keyword evidence="8" id="KW-0808">Transferase</keyword>
<dbReference type="InterPro" id="IPR000524">
    <property type="entry name" value="Tscrpt_reg_HTH_GntR"/>
</dbReference>
<evidence type="ECO:0000256" key="6">
    <source>
        <dbReference type="SAM" id="MobiDB-lite"/>
    </source>
</evidence>
<name>A0ABV8UC31_9PROT</name>
<keyword evidence="9" id="KW-1185">Reference proteome</keyword>
<dbReference type="CDD" id="cd00609">
    <property type="entry name" value="AAT_like"/>
    <property type="match status" value="1"/>
</dbReference>
<dbReference type="SUPFAM" id="SSF53383">
    <property type="entry name" value="PLP-dependent transferases"/>
    <property type="match status" value="1"/>
</dbReference>
<protein>
    <submittedName>
        <fullName evidence="8">PLP-dependent aminotransferase family protein</fullName>
    </submittedName>
</protein>
<dbReference type="GO" id="GO:0008483">
    <property type="term" value="F:transaminase activity"/>
    <property type="evidence" value="ECO:0007669"/>
    <property type="project" value="UniProtKB-KW"/>
</dbReference>
<keyword evidence="4" id="KW-0238">DNA-binding</keyword>
<dbReference type="Proteomes" id="UP001595776">
    <property type="component" value="Unassembled WGS sequence"/>
</dbReference>
<dbReference type="InterPro" id="IPR015421">
    <property type="entry name" value="PyrdxlP-dep_Trfase_major"/>
</dbReference>
<evidence type="ECO:0000256" key="2">
    <source>
        <dbReference type="ARBA" id="ARBA00022898"/>
    </source>
</evidence>
<evidence type="ECO:0000256" key="1">
    <source>
        <dbReference type="ARBA" id="ARBA00005384"/>
    </source>
</evidence>
<dbReference type="PANTHER" id="PTHR46577">
    <property type="entry name" value="HTH-TYPE TRANSCRIPTIONAL REGULATORY PROTEIN GABR"/>
    <property type="match status" value="1"/>
</dbReference>
<dbReference type="Pfam" id="PF00392">
    <property type="entry name" value="GntR"/>
    <property type="match status" value="1"/>
</dbReference>
<proteinExistence type="inferred from homology"/>